<feature type="domain" description="AAA+ ATPase" evidence="1">
    <location>
        <begin position="226"/>
        <end position="365"/>
    </location>
</feature>
<dbReference type="GO" id="GO:0016887">
    <property type="term" value="F:ATP hydrolysis activity"/>
    <property type="evidence" value="ECO:0007669"/>
    <property type="project" value="InterPro"/>
</dbReference>
<dbReference type="SUPFAM" id="SSF52540">
    <property type="entry name" value="P-loop containing nucleoside triphosphate hydrolases"/>
    <property type="match status" value="1"/>
</dbReference>
<dbReference type="InterPro" id="IPR037219">
    <property type="entry name" value="Peptidase_M41-like"/>
</dbReference>
<comment type="caution">
    <text evidence="2">The sequence shown here is derived from an EMBL/GenBank/DDBJ whole genome shotgun (WGS) entry which is preliminary data.</text>
</comment>
<protein>
    <submittedName>
        <fullName evidence="2">AAA family ATPase</fullName>
    </submittedName>
</protein>
<organism evidence="2 3">
    <name type="scientific">Rhizobium leguminosarum bv. viciae</name>
    <dbReference type="NCBI Taxonomy" id="387"/>
    <lineage>
        <taxon>Bacteria</taxon>
        <taxon>Pseudomonadati</taxon>
        <taxon>Pseudomonadota</taxon>
        <taxon>Alphaproteobacteria</taxon>
        <taxon>Hyphomicrobiales</taxon>
        <taxon>Rhizobiaceae</taxon>
        <taxon>Rhizobium/Agrobacterium group</taxon>
        <taxon>Rhizobium</taxon>
    </lineage>
</organism>
<dbReference type="GO" id="GO:0030163">
    <property type="term" value="P:protein catabolic process"/>
    <property type="evidence" value="ECO:0007669"/>
    <property type="project" value="TreeGrafter"/>
</dbReference>
<dbReference type="PANTHER" id="PTHR23076:SF97">
    <property type="entry name" value="ATP-DEPENDENT ZINC METALLOPROTEASE YME1L1"/>
    <property type="match status" value="1"/>
</dbReference>
<dbReference type="CDD" id="cd19481">
    <property type="entry name" value="RecA-like_protease"/>
    <property type="match status" value="1"/>
</dbReference>
<dbReference type="Gene3D" id="3.40.50.300">
    <property type="entry name" value="P-loop containing nucleotide triphosphate hydrolases"/>
    <property type="match status" value="1"/>
</dbReference>
<sequence>MKHRMMGSAFKELRRRPGVMLAYFVLRRALRHTAQFRGDVAGICVVIVDKDWVGRFHRAGELLLSGQRRAFFNAETSRHQVVSIETGAKKAVDIDLLRAIAQTIVVTDSFDALSEKVRLAADEIIYVDNPTVRHVQAIRKLTGRSKVESEAARKLVNSSWSVIDALLCRQSLDYLMTGTPRASEDLLSTGPRLSELPGFSSVRLWASELATDFAAWRAGSIAWSRVDRAALLIGPPGAGKTMCAGALAAELGLPLIATSAGQWQSAGGGHLGDMLKAMRSSFAEAAARKSGALLFVDELDSIGNRSHESRHEYYETQVVNTFLELTSKATPGVVLLAATNRPDDIEAAILRSGRFERHIHIDFPTQQERAEILSFHLGGFGAERLRRWTDQLHDFSPADLERIGRAIERSARAAGREIEEKDVERGMPPRTAISEEALRRIAIHECGHAVVALSCDFVDAVTVELSDTVFEGPEIQQGGRVRYETRHRVHPTEDVFRAQIRISLAGLAAEEVELGGKSAGAGGYVGSDLETATTIARLMVGSWGMGRVPRFYVERRRIEQFFRASDTLAGEVDEILLEEWGKVKASLREERETLLKLTSDLLVKRLIYLDRRCAST</sequence>
<dbReference type="InterPro" id="IPR027417">
    <property type="entry name" value="P-loop_NTPase"/>
</dbReference>
<dbReference type="GO" id="GO:0005524">
    <property type="term" value="F:ATP binding"/>
    <property type="evidence" value="ECO:0007669"/>
    <property type="project" value="InterPro"/>
</dbReference>
<proteinExistence type="predicted"/>
<accession>A0A8I2GM50</accession>
<dbReference type="Gene3D" id="1.10.8.60">
    <property type="match status" value="1"/>
</dbReference>
<dbReference type="InterPro" id="IPR000642">
    <property type="entry name" value="Peptidase_M41"/>
</dbReference>
<dbReference type="Pfam" id="PF01434">
    <property type="entry name" value="Peptidase_M41"/>
    <property type="match status" value="1"/>
</dbReference>
<dbReference type="GO" id="GO:0004176">
    <property type="term" value="F:ATP-dependent peptidase activity"/>
    <property type="evidence" value="ECO:0007669"/>
    <property type="project" value="InterPro"/>
</dbReference>
<reference evidence="2" key="1">
    <citation type="submission" date="2019-10" db="EMBL/GenBank/DDBJ databases">
        <title>Rhizobium leguminosarum symbiovar viciae collection.</title>
        <authorList>
            <person name="Boivin S."/>
            <person name="Lepetit M."/>
        </authorList>
    </citation>
    <scope>NUCLEOTIDE SEQUENCE</scope>
    <source>
        <strain evidence="2">L143</strain>
    </source>
</reference>
<gene>
    <name evidence="2" type="ORF">GFL91_04695</name>
</gene>
<dbReference type="Gene3D" id="1.20.58.760">
    <property type="entry name" value="Peptidase M41"/>
    <property type="match status" value="1"/>
</dbReference>
<dbReference type="EMBL" id="WIEZ01000002">
    <property type="protein sequence ID" value="NKM44298.1"/>
    <property type="molecule type" value="Genomic_DNA"/>
</dbReference>
<evidence type="ECO:0000313" key="2">
    <source>
        <dbReference type="EMBL" id="NKM44298.1"/>
    </source>
</evidence>
<dbReference type="SMART" id="SM00382">
    <property type="entry name" value="AAA"/>
    <property type="match status" value="1"/>
</dbReference>
<dbReference type="Pfam" id="PF00004">
    <property type="entry name" value="AAA"/>
    <property type="match status" value="1"/>
</dbReference>
<dbReference type="InterPro" id="IPR003593">
    <property type="entry name" value="AAA+_ATPase"/>
</dbReference>
<dbReference type="PANTHER" id="PTHR23076">
    <property type="entry name" value="METALLOPROTEASE M41 FTSH"/>
    <property type="match status" value="1"/>
</dbReference>
<dbReference type="InterPro" id="IPR003959">
    <property type="entry name" value="ATPase_AAA_core"/>
</dbReference>
<name>A0A8I2GM50_RHILV</name>
<dbReference type="SUPFAM" id="SSF140990">
    <property type="entry name" value="FtsH protease domain-like"/>
    <property type="match status" value="1"/>
</dbReference>
<evidence type="ECO:0000313" key="3">
    <source>
        <dbReference type="Proteomes" id="UP000662259"/>
    </source>
</evidence>
<dbReference type="GO" id="GO:0005886">
    <property type="term" value="C:plasma membrane"/>
    <property type="evidence" value="ECO:0007669"/>
    <property type="project" value="TreeGrafter"/>
</dbReference>
<evidence type="ECO:0000259" key="1">
    <source>
        <dbReference type="SMART" id="SM00382"/>
    </source>
</evidence>
<dbReference type="AlphaFoldDB" id="A0A8I2GM50"/>
<dbReference type="GO" id="GO:0006508">
    <property type="term" value="P:proteolysis"/>
    <property type="evidence" value="ECO:0007669"/>
    <property type="project" value="InterPro"/>
</dbReference>
<dbReference type="GO" id="GO:0004222">
    <property type="term" value="F:metalloendopeptidase activity"/>
    <property type="evidence" value="ECO:0007669"/>
    <property type="project" value="InterPro"/>
</dbReference>
<dbReference type="Proteomes" id="UP000662259">
    <property type="component" value="Unassembled WGS sequence"/>
</dbReference>